<reference evidence="2" key="1">
    <citation type="submission" date="2020-04" db="EMBL/GenBank/DDBJ databases">
        <title>Deep metagenomics examines the oral microbiome during advanced dental caries in children, revealing novel taxa and co-occurrences with host molecules.</title>
        <authorList>
            <person name="Baker J.L."/>
            <person name="Morton J.T."/>
            <person name="Dinis M."/>
            <person name="Alvarez R."/>
            <person name="Tran N.C."/>
            <person name="Knight R."/>
            <person name="Edlund A."/>
        </authorList>
    </citation>
    <scope>NUCLEOTIDE SEQUENCE</scope>
    <source>
        <strain evidence="2">JCVI_23_bin.16</strain>
    </source>
</reference>
<dbReference type="InterPro" id="IPR002508">
    <property type="entry name" value="MurNAc-LAA_cat"/>
</dbReference>
<evidence type="ECO:0000313" key="2">
    <source>
        <dbReference type="EMBL" id="MBF0934661.1"/>
    </source>
</evidence>
<dbReference type="EMBL" id="JABZFV010000048">
    <property type="protein sequence ID" value="MBF0934661.1"/>
    <property type="molecule type" value="Genomic_DNA"/>
</dbReference>
<dbReference type="GO" id="GO:0009253">
    <property type="term" value="P:peptidoglycan catabolic process"/>
    <property type="evidence" value="ECO:0007669"/>
    <property type="project" value="InterPro"/>
</dbReference>
<proteinExistence type="predicted"/>
<organism evidence="2 3">
    <name type="scientific">Abiotrophia defectiva</name>
    <name type="common">Streptococcus defectivus</name>
    <dbReference type="NCBI Taxonomy" id="46125"/>
    <lineage>
        <taxon>Bacteria</taxon>
        <taxon>Bacillati</taxon>
        <taxon>Bacillota</taxon>
        <taxon>Bacilli</taxon>
        <taxon>Lactobacillales</taxon>
        <taxon>Aerococcaceae</taxon>
        <taxon>Abiotrophia</taxon>
    </lineage>
</organism>
<sequence>MKKPGLAALVELGFMDNAEEFQKLNQAAYQEKLIKGLVQGIQAYFGKA</sequence>
<dbReference type="GeneID" id="84817234"/>
<dbReference type="SUPFAM" id="SSF53187">
    <property type="entry name" value="Zn-dependent exopeptidases"/>
    <property type="match status" value="1"/>
</dbReference>
<dbReference type="AlphaFoldDB" id="A0A929MNK4"/>
<dbReference type="Proteomes" id="UP000757900">
    <property type="component" value="Unassembled WGS sequence"/>
</dbReference>
<dbReference type="RefSeq" id="WP_023392357.1">
    <property type="nucleotide sequence ID" value="NZ_CAUQWG010000005.1"/>
</dbReference>
<dbReference type="GO" id="GO:0008745">
    <property type="term" value="F:N-acetylmuramoyl-L-alanine amidase activity"/>
    <property type="evidence" value="ECO:0007669"/>
    <property type="project" value="InterPro"/>
</dbReference>
<evidence type="ECO:0000313" key="3">
    <source>
        <dbReference type="Proteomes" id="UP000757900"/>
    </source>
</evidence>
<accession>A0A929MNK4</accession>
<name>A0A929MNK4_ABIDE</name>
<protein>
    <submittedName>
        <fullName evidence="2">N-acetylmuramoyl-L-alanine amidase</fullName>
    </submittedName>
</protein>
<evidence type="ECO:0000259" key="1">
    <source>
        <dbReference type="Pfam" id="PF01520"/>
    </source>
</evidence>
<comment type="caution">
    <text evidence="2">The sequence shown here is derived from an EMBL/GenBank/DDBJ whole genome shotgun (WGS) entry which is preliminary data.</text>
</comment>
<dbReference type="Pfam" id="PF01520">
    <property type="entry name" value="Amidase_3"/>
    <property type="match status" value="1"/>
</dbReference>
<gene>
    <name evidence="2" type="ORF">HXK00_03320</name>
</gene>
<dbReference type="Gene3D" id="3.40.630.40">
    <property type="entry name" value="Zn-dependent exopeptidases"/>
    <property type="match status" value="1"/>
</dbReference>
<feature type="domain" description="MurNAc-LAA" evidence="1">
    <location>
        <begin position="7"/>
        <end position="42"/>
    </location>
</feature>